<protein>
    <submittedName>
        <fullName evidence="1">Uncharacterized protein</fullName>
    </submittedName>
</protein>
<gene>
    <name evidence="1" type="ORF">SAMN02745728_00063</name>
</gene>
<name>A0A1M7RRQ3_9BACT</name>
<evidence type="ECO:0000313" key="1">
    <source>
        <dbReference type="EMBL" id="SHN48870.1"/>
    </source>
</evidence>
<dbReference type="Proteomes" id="UP000186469">
    <property type="component" value="Unassembled WGS sequence"/>
</dbReference>
<feature type="non-terminal residue" evidence="1">
    <location>
        <position position="248"/>
    </location>
</feature>
<dbReference type="EMBL" id="FRDI01000002">
    <property type="protein sequence ID" value="SHN48870.1"/>
    <property type="molecule type" value="Genomic_DNA"/>
</dbReference>
<evidence type="ECO:0000313" key="2">
    <source>
        <dbReference type="Proteomes" id="UP000186469"/>
    </source>
</evidence>
<accession>A0A1M7RRQ3</accession>
<sequence length="248" mass="28623">MLQFISRPFSRTLRNALIRQHPWFSCCASCSEIKKPVKNNLCTSISPNFKVDLVLMPQNSELNFKHQKELFALSLKFFLNGFPWVRKIIVTGYEPAWLNSLNLKQSQKEKLTCYDFKFHNKVNQDDKLIRTILNAILNDASLSEHLLIATTDTFVKNQTSLLDYFTPNGIPLNYLNPMLTEENLTELNELLSKPLALQTISSTTEQAFFQQPLATTKESLKEIFYECLKNDSLNKDFFSYTLPSSAYI</sequence>
<reference evidence="1 2" key="1">
    <citation type="submission" date="2016-12" db="EMBL/GenBank/DDBJ databases">
        <authorList>
            <person name="Song W.-J."/>
            <person name="Kurnit D.M."/>
        </authorList>
    </citation>
    <scope>NUCLEOTIDE SEQUENCE [LARGE SCALE GENOMIC DNA]</scope>
    <source>
        <strain evidence="1 2">DSM 11393</strain>
    </source>
</reference>
<dbReference type="RefSeq" id="WP_178139290.1">
    <property type="nucleotide sequence ID" value="NZ_FRDI01000002.1"/>
</dbReference>
<proteinExistence type="predicted"/>
<dbReference type="AlphaFoldDB" id="A0A1M7RRQ3"/>
<organism evidence="1 2">
    <name type="scientific">Desulfovibrio litoralis DSM 11393</name>
    <dbReference type="NCBI Taxonomy" id="1121455"/>
    <lineage>
        <taxon>Bacteria</taxon>
        <taxon>Pseudomonadati</taxon>
        <taxon>Thermodesulfobacteriota</taxon>
        <taxon>Desulfovibrionia</taxon>
        <taxon>Desulfovibrionales</taxon>
        <taxon>Desulfovibrionaceae</taxon>
        <taxon>Desulfovibrio</taxon>
    </lineage>
</organism>
<keyword evidence="2" id="KW-1185">Reference proteome</keyword>